<accession>A0A8S1C9D4</accession>
<reference evidence="2 3" key="1">
    <citation type="submission" date="2020-04" db="EMBL/GenBank/DDBJ databases">
        <authorList>
            <person name="Alioto T."/>
            <person name="Alioto T."/>
            <person name="Gomez Garrido J."/>
        </authorList>
    </citation>
    <scope>NUCLEOTIDE SEQUENCE [LARGE SCALE GENOMIC DNA]</scope>
</reference>
<dbReference type="EMBL" id="CADEPI010000016">
    <property type="protein sequence ID" value="CAB3364485.1"/>
    <property type="molecule type" value="Genomic_DNA"/>
</dbReference>
<evidence type="ECO:0000313" key="2">
    <source>
        <dbReference type="EMBL" id="CAB3364485.1"/>
    </source>
</evidence>
<keyword evidence="1" id="KW-0472">Membrane</keyword>
<gene>
    <name evidence="2" type="ORF">CLODIP_2_CD09228</name>
</gene>
<feature type="transmembrane region" description="Helical" evidence="1">
    <location>
        <begin position="55"/>
        <end position="74"/>
    </location>
</feature>
<keyword evidence="1" id="KW-0812">Transmembrane</keyword>
<organism evidence="2 3">
    <name type="scientific">Cloeon dipterum</name>
    <dbReference type="NCBI Taxonomy" id="197152"/>
    <lineage>
        <taxon>Eukaryota</taxon>
        <taxon>Metazoa</taxon>
        <taxon>Ecdysozoa</taxon>
        <taxon>Arthropoda</taxon>
        <taxon>Hexapoda</taxon>
        <taxon>Insecta</taxon>
        <taxon>Pterygota</taxon>
        <taxon>Palaeoptera</taxon>
        <taxon>Ephemeroptera</taxon>
        <taxon>Pisciforma</taxon>
        <taxon>Baetidae</taxon>
        <taxon>Cloeon</taxon>
    </lineage>
</organism>
<evidence type="ECO:0000256" key="1">
    <source>
        <dbReference type="SAM" id="Phobius"/>
    </source>
</evidence>
<protein>
    <submittedName>
        <fullName evidence="2">Uncharacterized protein</fullName>
    </submittedName>
</protein>
<keyword evidence="3" id="KW-1185">Reference proteome</keyword>
<proteinExistence type="predicted"/>
<keyword evidence="1" id="KW-1133">Transmembrane helix</keyword>
<name>A0A8S1C9D4_9INSE</name>
<comment type="caution">
    <text evidence="2">The sequence shown here is derived from an EMBL/GenBank/DDBJ whole genome shotgun (WGS) entry which is preliminary data.</text>
</comment>
<dbReference type="Proteomes" id="UP000494165">
    <property type="component" value="Unassembled WGS sequence"/>
</dbReference>
<evidence type="ECO:0000313" key="3">
    <source>
        <dbReference type="Proteomes" id="UP000494165"/>
    </source>
</evidence>
<dbReference type="AlphaFoldDB" id="A0A8S1C9D4"/>
<sequence>MFELQNLRSGQYGNETFGNVGNGRIEENTCGFGKDGVPINNTNHIMTSLIQKTKWLPYCLMLMTVFTIFLVFILRDQPSHQAITESQSVTLNKCDGNASSTLNTEDLKSSNATYKVFLYDAVKLDLDDHQTCEIAERDETHNKGCKLAESGFICIYVNELQNSSKADLIAFMNSSSEVFRCDGRGGCTRKCCNSCCTRSKDDGAWCNFSICDSGKQTKPGDKSPAFMVTCKTSKS</sequence>